<dbReference type="EMBL" id="BMZA01000001">
    <property type="protein sequence ID" value="GGY94606.1"/>
    <property type="molecule type" value="Genomic_DNA"/>
</dbReference>
<keyword evidence="1" id="KW-1133">Transmembrane helix</keyword>
<keyword evidence="1" id="KW-0812">Transmembrane</keyword>
<comment type="caution">
    <text evidence="2">The sequence shown here is derived from an EMBL/GenBank/DDBJ whole genome shotgun (WGS) entry which is preliminary data.</text>
</comment>
<dbReference type="Proteomes" id="UP000648075">
    <property type="component" value="Unassembled WGS sequence"/>
</dbReference>
<evidence type="ECO:0000313" key="3">
    <source>
        <dbReference type="Proteomes" id="UP000648075"/>
    </source>
</evidence>
<gene>
    <name evidence="2" type="ORF">GCM10011614_07080</name>
</gene>
<reference evidence="2" key="1">
    <citation type="journal article" date="2014" name="Int. J. Syst. Evol. Microbiol.">
        <title>Complete genome sequence of Corynebacterium casei LMG S-19264T (=DSM 44701T), isolated from a smear-ripened cheese.</title>
        <authorList>
            <consortium name="US DOE Joint Genome Institute (JGI-PGF)"/>
            <person name="Walter F."/>
            <person name="Albersmeier A."/>
            <person name="Kalinowski J."/>
            <person name="Ruckert C."/>
        </authorList>
    </citation>
    <scope>NUCLEOTIDE SEQUENCE</scope>
    <source>
        <strain evidence="2">KCTC 32255</strain>
    </source>
</reference>
<feature type="transmembrane region" description="Helical" evidence="1">
    <location>
        <begin position="75"/>
        <end position="96"/>
    </location>
</feature>
<proteinExistence type="predicted"/>
<evidence type="ECO:0000256" key="1">
    <source>
        <dbReference type="SAM" id="Phobius"/>
    </source>
</evidence>
<dbReference type="AlphaFoldDB" id="A0A918UE66"/>
<dbReference type="RefSeq" id="WP_189619669.1">
    <property type="nucleotide sequence ID" value="NZ_BMZA01000001.1"/>
</dbReference>
<keyword evidence="1" id="KW-0472">Membrane</keyword>
<name>A0A918UE66_9SPHN</name>
<organism evidence="2 3">
    <name type="scientific">Novosphingobium colocasiae</name>
    <dbReference type="NCBI Taxonomy" id="1256513"/>
    <lineage>
        <taxon>Bacteria</taxon>
        <taxon>Pseudomonadati</taxon>
        <taxon>Pseudomonadota</taxon>
        <taxon>Alphaproteobacteria</taxon>
        <taxon>Sphingomonadales</taxon>
        <taxon>Sphingomonadaceae</taxon>
        <taxon>Novosphingobium</taxon>
    </lineage>
</organism>
<reference evidence="2" key="2">
    <citation type="submission" date="2020-09" db="EMBL/GenBank/DDBJ databases">
        <authorList>
            <person name="Sun Q."/>
            <person name="Kim S."/>
        </authorList>
    </citation>
    <scope>NUCLEOTIDE SEQUENCE</scope>
    <source>
        <strain evidence="2">KCTC 32255</strain>
    </source>
</reference>
<accession>A0A918UE66</accession>
<protein>
    <submittedName>
        <fullName evidence="2">Uncharacterized protein</fullName>
    </submittedName>
</protein>
<keyword evidence="3" id="KW-1185">Reference proteome</keyword>
<sequence>MPKHYKSAGSDRDAIAALLARYPAIDQEELQFLRRWFLKTASAQEVGLLASEASIQPQYRAFRAEHIDRLNARDFGVAALWLGAITSVLGSIAYLAP</sequence>
<evidence type="ECO:0000313" key="2">
    <source>
        <dbReference type="EMBL" id="GGY94606.1"/>
    </source>
</evidence>